<dbReference type="Gene3D" id="3.40.50.300">
    <property type="entry name" value="P-loop containing nucleotide triphosphate hydrolases"/>
    <property type="match status" value="2"/>
</dbReference>
<dbReference type="GO" id="GO:0005524">
    <property type="term" value="F:ATP binding"/>
    <property type="evidence" value="ECO:0007669"/>
    <property type="project" value="UniProtKB-KW"/>
</dbReference>
<dbReference type="FunFam" id="3.40.50.300:FF:001084">
    <property type="entry name" value="RecQ like helicase 4"/>
    <property type="match status" value="1"/>
</dbReference>
<evidence type="ECO:0000259" key="17">
    <source>
        <dbReference type="PROSITE" id="PS51194"/>
    </source>
</evidence>
<comment type="subcellular location">
    <subcellularLocation>
        <location evidence="1">Nucleus</location>
    </subcellularLocation>
</comment>
<evidence type="ECO:0000259" key="15">
    <source>
        <dbReference type="PROSITE" id="PS50158"/>
    </source>
</evidence>
<dbReference type="InterPro" id="IPR001878">
    <property type="entry name" value="Znf_CCHC"/>
</dbReference>
<keyword evidence="8" id="KW-0413">Isomerase</keyword>
<reference evidence="18" key="2">
    <citation type="submission" date="2025-09" db="UniProtKB">
        <authorList>
            <consortium name="Ensembl"/>
        </authorList>
    </citation>
    <scope>IDENTIFICATION</scope>
</reference>
<comment type="catalytic activity">
    <reaction evidence="10">
        <text>Couples ATP hydrolysis with the unwinding of duplex DNA by translocating in the 3'-5' direction.</text>
        <dbReference type="EC" id="5.6.2.4"/>
    </reaction>
</comment>
<dbReference type="GO" id="GO:0000724">
    <property type="term" value="P:double-strand break repair via homologous recombination"/>
    <property type="evidence" value="ECO:0007669"/>
    <property type="project" value="TreeGrafter"/>
</dbReference>
<accession>A0A674DUC5</accession>
<feature type="compositionally biased region" description="Basic and acidic residues" evidence="14">
    <location>
        <begin position="25"/>
        <end position="40"/>
    </location>
</feature>
<feature type="region of interest" description="Disordered" evidence="14">
    <location>
        <begin position="239"/>
        <end position="499"/>
    </location>
</feature>
<evidence type="ECO:0000256" key="12">
    <source>
        <dbReference type="ARBA" id="ARBA00049360"/>
    </source>
</evidence>
<dbReference type="OMA" id="HAGMCSQ"/>
<comment type="similarity">
    <text evidence="2">Belongs to the helicase family. RecQ subfamily.</text>
</comment>
<feature type="domain" description="Helicase C-terminal" evidence="17">
    <location>
        <begin position="876"/>
        <end position="1083"/>
    </location>
</feature>
<dbReference type="SUPFAM" id="SSF52540">
    <property type="entry name" value="P-loop containing nucleoside triphosphate hydrolases"/>
    <property type="match status" value="1"/>
</dbReference>
<feature type="domain" description="Helicase ATP-binding" evidence="16">
    <location>
        <begin position="676"/>
        <end position="854"/>
    </location>
</feature>
<feature type="region of interest" description="Disordered" evidence="14">
    <location>
        <begin position="25"/>
        <end position="72"/>
    </location>
</feature>
<dbReference type="InterPro" id="IPR011545">
    <property type="entry name" value="DEAD/DEAH_box_helicase_dom"/>
</dbReference>
<keyword evidence="4" id="KW-0378">Hydrolase</keyword>
<dbReference type="Proteomes" id="UP000472277">
    <property type="component" value="Chromosome 34"/>
</dbReference>
<keyword evidence="19" id="KW-1185">Reference proteome</keyword>
<evidence type="ECO:0000256" key="2">
    <source>
        <dbReference type="ARBA" id="ARBA00005446"/>
    </source>
</evidence>
<evidence type="ECO:0000256" key="8">
    <source>
        <dbReference type="ARBA" id="ARBA00023235"/>
    </source>
</evidence>
<sequence>MDRYNDVKILLKTWEQSFVQEHQRKPNKLYKEYRTLKQAKENGSNGHTDPTPTAQTQSSEKESDCWGTHLNRKSMPVAAPKLTLTPKDRESLQTSAQYFGMKLKSNVGALIKERPVSLKKSFTPRRTPLKSWKDGQSPNPAAGAAGSDTLLSPLLKPQEPFEPLPAFTPSKLWSPAAGASSSDRQAGSRAQQLRQTFTKRLTSVDSSWLERCQVFDEVGIAEKPVVGNLSLAVVSAVGSPQAKGGGVGEGENPGRAASSFVIPSRQNEGTTLLGERASKSTMPQDLPFSDEQHPKIGCGVTSAADPASLRSTGQRSSLGSGSGEGKDGETRPGLRGQAEGGTSEETAVGATTAKKSRARARKGLVGRVEEEAEVSTQPPQQAEGDELGTEKKGTKKKGQKRQRDHDTYGENPDDTEKEGAVKKRRRTKKVTEATADGRSPKKAPRARKKKAQTGDGNASEQENGDVTEKEAVKQKPRVPQENLLGEVDEEDVKAARNRGSNTVRPKWHILSLFQLTMEKFQLKGERFGGPDSRGGFGGFNRPGDTCFKCGGTGHWAMNCKGRVAAPVDGAAADEASAVEEPFELPTLEEVARATGTLRSEPREENEGLGEKQEDGGDEVLLNVIRPDYERMLPPSPMQPLYPLGEDGKVQAVPSEVKEALKDFGYKSFRPGQEQAIMRILSGLSTLVVLSTGMGKSLCYQLPAYLYAQRSNSITLVVSPLVSLMDDQLSGLPSKLKAVAIHSNMSKKQREVAIEKVKAGEVHVLLLSPEALVGGGHSGSGCLPPADQLPPVAFACIDEAHCVSEWSHNFRPCYLRLCKVLRDRLGVRCLLGLTATATLSTALDIAQNLGIADQDGVAVRSAAVPDNLQLSVSMDRDKDQALVCLLKGERFGSLESVIIYCTRREETTRISALLRTCLQGVLLKESNRTASQEADDNPVGKKKKALARKKIRKPLKWMAESYHAGMSSSERRRVQNNFMCGELRVVVATVAFGMGLDKSDVRGIVHYNMPKSFESYVQEIGRAGRDGVPAHCHLFLDPEGGDLHELRRHIYADTVDYYTVKKIVQKVFPPCKCRQIHQKQQDLARVMLSSVPFPQREEGEEDEQTGGGDDWPTTRVCHTHERAISMQDTVEGLDITEEGLETLLCYLELHPQQWVELLHPTLSTCKMVCYNGPHQLRKLTKICPPVAVVLARKRLAGERVETCDSVDFDVVEVADTMGWQLGLVKRGLRQLQWATNRGVLVEFSNLSFYFRSYGDLTPDEMDRVCEFLHGRVVAQERTKLYQLKACFKAFRSVAYKSCSFCTDKLDESRSLKLKGLLGDYFDKRRELDLSRKFQEEKDDEEEVLLKCKVRLSDIQSFLGNRSDEKFSGRAVARIFFGIGSPCYPAQTFGRDKRYWRKYIQFDFNEIMRIAIQEIIRFK</sequence>
<dbReference type="Gene3D" id="4.10.60.10">
    <property type="entry name" value="Zinc finger, CCHC-type"/>
    <property type="match status" value="1"/>
</dbReference>
<evidence type="ECO:0000256" key="1">
    <source>
        <dbReference type="ARBA" id="ARBA00004123"/>
    </source>
</evidence>
<proteinExistence type="inferred from homology"/>
<dbReference type="PANTHER" id="PTHR13710">
    <property type="entry name" value="DNA HELICASE RECQ FAMILY MEMBER"/>
    <property type="match status" value="1"/>
</dbReference>
<dbReference type="PROSITE" id="PS51194">
    <property type="entry name" value="HELICASE_CTER"/>
    <property type="match status" value="1"/>
</dbReference>
<evidence type="ECO:0000256" key="6">
    <source>
        <dbReference type="ARBA" id="ARBA00022840"/>
    </source>
</evidence>
<name>A0A674DUC5_SALTR</name>
<dbReference type="EC" id="5.6.2.4" evidence="11"/>
<dbReference type="GO" id="GO:0009378">
    <property type="term" value="F:four-way junction helicase activity"/>
    <property type="evidence" value="ECO:0007669"/>
    <property type="project" value="TreeGrafter"/>
</dbReference>
<keyword evidence="13" id="KW-0479">Metal-binding</keyword>
<dbReference type="GO" id="GO:0000723">
    <property type="term" value="P:telomere maintenance"/>
    <property type="evidence" value="ECO:0007669"/>
    <property type="project" value="TreeGrafter"/>
</dbReference>
<feature type="compositionally biased region" description="Basic and acidic residues" evidence="14">
    <location>
        <begin position="599"/>
        <end position="614"/>
    </location>
</feature>
<dbReference type="GO" id="GO:0003677">
    <property type="term" value="F:DNA binding"/>
    <property type="evidence" value="ECO:0007669"/>
    <property type="project" value="UniProtKB-KW"/>
</dbReference>
<dbReference type="InterPro" id="IPR001650">
    <property type="entry name" value="Helicase_C-like"/>
</dbReference>
<dbReference type="PROSITE" id="PS50158">
    <property type="entry name" value="ZF_CCHC"/>
    <property type="match status" value="1"/>
</dbReference>
<dbReference type="InterPro" id="IPR014001">
    <property type="entry name" value="Helicase_ATP-bd"/>
</dbReference>
<feature type="compositionally biased region" description="Polar residues" evidence="14">
    <location>
        <begin position="179"/>
        <end position="192"/>
    </location>
</feature>
<keyword evidence="7" id="KW-0238">DNA-binding</keyword>
<keyword evidence="13" id="KW-0863">Zinc-finger</keyword>
<evidence type="ECO:0000256" key="9">
    <source>
        <dbReference type="ARBA" id="ARBA00023242"/>
    </source>
</evidence>
<dbReference type="GeneTree" id="ENSGT00940000160387"/>
<evidence type="ECO:0000256" key="4">
    <source>
        <dbReference type="ARBA" id="ARBA00022801"/>
    </source>
</evidence>
<keyword evidence="9" id="KW-0539">Nucleus</keyword>
<feature type="domain" description="CCHC-type" evidence="15">
    <location>
        <begin position="546"/>
        <end position="560"/>
    </location>
</feature>
<reference evidence="18" key="1">
    <citation type="submission" date="2025-08" db="UniProtKB">
        <authorList>
            <consortium name="Ensembl"/>
        </authorList>
    </citation>
    <scope>IDENTIFICATION</scope>
</reference>
<protein>
    <recommendedName>
        <fullName evidence="11">DNA 3'-5' helicase</fullName>
        <ecNumber evidence="11">5.6.2.4</ecNumber>
    </recommendedName>
</protein>
<keyword evidence="3" id="KW-0547">Nucleotide-binding</keyword>
<dbReference type="Gene3D" id="1.10.10.1460">
    <property type="match status" value="1"/>
</dbReference>
<dbReference type="Pfam" id="PF00270">
    <property type="entry name" value="DEAD"/>
    <property type="match status" value="1"/>
</dbReference>
<dbReference type="GO" id="GO:0043138">
    <property type="term" value="F:3'-5' DNA helicase activity"/>
    <property type="evidence" value="ECO:0007669"/>
    <property type="project" value="UniProtKB-EC"/>
</dbReference>
<keyword evidence="6" id="KW-0067">ATP-binding</keyword>
<dbReference type="GO" id="GO:0016787">
    <property type="term" value="F:hydrolase activity"/>
    <property type="evidence" value="ECO:0007669"/>
    <property type="project" value="UniProtKB-KW"/>
</dbReference>
<evidence type="ECO:0000256" key="10">
    <source>
        <dbReference type="ARBA" id="ARBA00034617"/>
    </source>
</evidence>
<dbReference type="GO" id="GO:0005694">
    <property type="term" value="C:chromosome"/>
    <property type="evidence" value="ECO:0007669"/>
    <property type="project" value="TreeGrafter"/>
</dbReference>
<evidence type="ECO:0000313" key="19">
    <source>
        <dbReference type="Proteomes" id="UP000472277"/>
    </source>
</evidence>
<dbReference type="Ensembl" id="ENSSTUT00000106679.1">
    <property type="protein sequence ID" value="ENSSTUP00000099400.1"/>
    <property type="gene ID" value="ENSSTUG00000044469.1"/>
</dbReference>
<evidence type="ECO:0000256" key="3">
    <source>
        <dbReference type="ARBA" id="ARBA00022741"/>
    </source>
</evidence>
<dbReference type="CDD" id="cd22289">
    <property type="entry name" value="RecQL4_SLD2_NTD"/>
    <property type="match status" value="1"/>
</dbReference>
<dbReference type="Pfam" id="PF00271">
    <property type="entry name" value="Helicase_C"/>
    <property type="match status" value="1"/>
</dbReference>
<keyword evidence="13" id="KW-0862">Zinc</keyword>
<evidence type="ECO:0000256" key="7">
    <source>
        <dbReference type="ARBA" id="ARBA00023125"/>
    </source>
</evidence>
<dbReference type="PROSITE" id="PS51192">
    <property type="entry name" value="HELICASE_ATP_BIND_1"/>
    <property type="match status" value="1"/>
</dbReference>
<keyword evidence="5" id="KW-0347">Helicase</keyword>
<evidence type="ECO:0000256" key="5">
    <source>
        <dbReference type="ARBA" id="ARBA00022806"/>
    </source>
</evidence>
<dbReference type="InParanoid" id="A0A674DUC5"/>
<feature type="compositionally biased region" description="Polar residues" evidence="14">
    <location>
        <begin position="41"/>
        <end position="58"/>
    </location>
</feature>
<dbReference type="FunFam" id="3.40.50.300:FF:000772">
    <property type="entry name" value="ATP-dependent DNA helicase Q4"/>
    <property type="match status" value="1"/>
</dbReference>
<dbReference type="SMART" id="SM00490">
    <property type="entry name" value="HELICc"/>
    <property type="match status" value="1"/>
</dbReference>
<evidence type="ECO:0000256" key="11">
    <source>
        <dbReference type="ARBA" id="ARBA00034808"/>
    </source>
</evidence>
<evidence type="ECO:0000313" key="18">
    <source>
        <dbReference type="Ensembl" id="ENSSTUP00000099400.1"/>
    </source>
</evidence>
<evidence type="ECO:0000259" key="16">
    <source>
        <dbReference type="PROSITE" id="PS51192"/>
    </source>
</evidence>
<dbReference type="Pfam" id="PF00098">
    <property type="entry name" value="zf-CCHC"/>
    <property type="match status" value="1"/>
</dbReference>
<dbReference type="SMART" id="SM00487">
    <property type="entry name" value="DEXDc"/>
    <property type="match status" value="1"/>
</dbReference>
<dbReference type="PANTHER" id="PTHR13710:SF108">
    <property type="entry name" value="ATP-DEPENDENT DNA HELICASE Q4"/>
    <property type="match status" value="1"/>
</dbReference>
<dbReference type="GO" id="GO:0005634">
    <property type="term" value="C:nucleus"/>
    <property type="evidence" value="ECO:0007669"/>
    <property type="project" value="UniProtKB-SubCell"/>
</dbReference>
<dbReference type="InterPro" id="IPR036875">
    <property type="entry name" value="Znf_CCHC_sf"/>
</dbReference>
<feature type="region of interest" description="Disordered" evidence="14">
    <location>
        <begin position="118"/>
        <end position="192"/>
    </location>
</feature>
<gene>
    <name evidence="18" type="primary">recql4</name>
</gene>
<feature type="compositionally biased region" description="Basic residues" evidence="14">
    <location>
        <begin position="354"/>
        <end position="364"/>
    </location>
</feature>
<dbReference type="SMART" id="SM00343">
    <property type="entry name" value="ZnF_C2HC"/>
    <property type="match status" value="1"/>
</dbReference>
<evidence type="ECO:0000256" key="13">
    <source>
        <dbReference type="PROSITE-ProRule" id="PRU00047"/>
    </source>
</evidence>
<dbReference type="SUPFAM" id="SSF57756">
    <property type="entry name" value="Retrovirus zinc finger-like domains"/>
    <property type="match status" value="1"/>
</dbReference>
<organism evidence="18 19">
    <name type="scientific">Salmo trutta</name>
    <name type="common">Brown trout</name>
    <dbReference type="NCBI Taxonomy" id="8032"/>
    <lineage>
        <taxon>Eukaryota</taxon>
        <taxon>Metazoa</taxon>
        <taxon>Chordata</taxon>
        <taxon>Craniata</taxon>
        <taxon>Vertebrata</taxon>
        <taxon>Euteleostomi</taxon>
        <taxon>Actinopterygii</taxon>
        <taxon>Neopterygii</taxon>
        <taxon>Teleostei</taxon>
        <taxon>Protacanthopterygii</taxon>
        <taxon>Salmoniformes</taxon>
        <taxon>Salmonidae</taxon>
        <taxon>Salmoninae</taxon>
        <taxon>Salmo</taxon>
    </lineage>
</organism>
<dbReference type="GO" id="GO:0008270">
    <property type="term" value="F:zinc ion binding"/>
    <property type="evidence" value="ECO:0007669"/>
    <property type="project" value="UniProtKB-KW"/>
</dbReference>
<dbReference type="GO" id="GO:0005737">
    <property type="term" value="C:cytoplasm"/>
    <property type="evidence" value="ECO:0007669"/>
    <property type="project" value="TreeGrafter"/>
</dbReference>
<feature type="compositionally biased region" description="Basic residues" evidence="14">
    <location>
        <begin position="440"/>
        <end position="451"/>
    </location>
</feature>
<comment type="catalytic activity">
    <reaction evidence="12">
        <text>ATP + H2O = ADP + phosphate + H(+)</text>
        <dbReference type="Rhea" id="RHEA:13065"/>
        <dbReference type="ChEBI" id="CHEBI:15377"/>
        <dbReference type="ChEBI" id="CHEBI:15378"/>
        <dbReference type="ChEBI" id="CHEBI:30616"/>
        <dbReference type="ChEBI" id="CHEBI:43474"/>
        <dbReference type="ChEBI" id="CHEBI:456216"/>
    </reaction>
</comment>
<dbReference type="InterPro" id="IPR027417">
    <property type="entry name" value="P-loop_NTPase"/>
</dbReference>
<feature type="compositionally biased region" description="Polar residues" evidence="14">
    <location>
        <begin position="309"/>
        <end position="319"/>
    </location>
</feature>
<dbReference type="CDD" id="cd18018">
    <property type="entry name" value="DEXHc_RecQ4-like"/>
    <property type="match status" value="1"/>
</dbReference>
<feature type="region of interest" description="Disordered" evidence="14">
    <location>
        <begin position="1091"/>
        <end position="1111"/>
    </location>
</feature>
<feature type="region of interest" description="Disordered" evidence="14">
    <location>
        <begin position="594"/>
        <end position="616"/>
    </location>
</feature>
<evidence type="ECO:0000256" key="14">
    <source>
        <dbReference type="SAM" id="MobiDB-lite"/>
    </source>
</evidence>